<comment type="caution">
    <text evidence="2">The sequence shown here is derived from an EMBL/GenBank/DDBJ whole genome shotgun (WGS) entry which is preliminary data.</text>
</comment>
<evidence type="ECO:0008006" key="4">
    <source>
        <dbReference type="Google" id="ProtNLM"/>
    </source>
</evidence>
<dbReference type="AlphaFoldDB" id="A0A5S4G5S0"/>
<feature type="transmembrane region" description="Helical" evidence="1">
    <location>
        <begin position="47"/>
        <end position="65"/>
    </location>
</feature>
<keyword evidence="1" id="KW-1133">Transmembrane helix</keyword>
<name>A0A5S4G5S0_9ACTN</name>
<feature type="transmembrane region" description="Helical" evidence="1">
    <location>
        <begin position="21"/>
        <end position="41"/>
    </location>
</feature>
<accession>A0A5S4G5S0</accession>
<dbReference type="OrthoDB" id="3541084at2"/>
<sequence length="131" mass="14208">MTEVIKAEQMPATVRAARLIMTIEVAFGLVSLAMMIGVAAADFSPGFLLLIPCAALFPALMGWVLSRWPSRRKYVRWSAVAVDVAACGLYVTTAAIHDDLDWVVLLSPSTFLPVAVVIVMLTPSAGRWFAR</sequence>
<keyword evidence="1" id="KW-0812">Transmembrane</keyword>
<dbReference type="RefSeq" id="WP_138694629.1">
    <property type="nucleotide sequence ID" value="NZ_JBHSAZ010000055.1"/>
</dbReference>
<gene>
    <name evidence="2" type="ORF">ETD85_37790</name>
</gene>
<dbReference type="Proteomes" id="UP000306628">
    <property type="component" value="Unassembled WGS sequence"/>
</dbReference>
<organism evidence="2 3">
    <name type="scientific">Nonomuraea zeae</name>
    <dbReference type="NCBI Taxonomy" id="1642303"/>
    <lineage>
        <taxon>Bacteria</taxon>
        <taxon>Bacillati</taxon>
        <taxon>Actinomycetota</taxon>
        <taxon>Actinomycetes</taxon>
        <taxon>Streptosporangiales</taxon>
        <taxon>Streptosporangiaceae</taxon>
        <taxon>Nonomuraea</taxon>
    </lineage>
</organism>
<dbReference type="EMBL" id="VCKX01000157">
    <property type="protein sequence ID" value="TMR27864.1"/>
    <property type="molecule type" value="Genomic_DNA"/>
</dbReference>
<evidence type="ECO:0000313" key="3">
    <source>
        <dbReference type="Proteomes" id="UP000306628"/>
    </source>
</evidence>
<proteinExistence type="predicted"/>
<evidence type="ECO:0000313" key="2">
    <source>
        <dbReference type="EMBL" id="TMR27864.1"/>
    </source>
</evidence>
<evidence type="ECO:0000256" key="1">
    <source>
        <dbReference type="SAM" id="Phobius"/>
    </source>
</evidence>
<reference evidence="2 3" key="1">
    <citation type="submission" date="2019-05" db="EMBL/GenBank/DDBJ databases">
        <title>Draft genome sequence of Nonomuraea zeae DSM 100528.</title>
        <authorList>
            <person name="Saricaoglu S."/>
            <person name="Isik K."/>
        </authorList>
    </citation>
    <scope>NUCLEOTIDE SEQUENCE [LARGE SCALE GENOMIC DNA]</scope>
    <source>
        <strain evidence="2 3">DSM 100528</strain>
    </source>
</reference>
<protein>
    <recommendedName>
        <fullName evidence="4">DUF2568 domain-containing protein</fullName>
    </recommendedName>
</protein>
<keyword evidence="1" id="KW-0472">Membrane</keyword>
<keyword evidence="3" id="KW-1185">Reference proteome</keyword>
<feature type="transmembrane region" description="Helical" evidence="1">
    <location>
        <begin position="77"/>
        <end position="96"/>
    </location>
</feature>